<name>A0A7K0KJ42_9BACT</name>
<gene>
    <name evidence="2" type="ORF">FYJ73_14570</name>
</gene>
<keyword evidence="1" id="KW-0812">Transmembrane</keyword>
<dbReference type="AlphaFoldDB" id="A0A7K0KJ42"/>
<evidence type="ECO:0000313" key="3">
    <source>
        <dbReference type="Proteomes" id="UP000438914"/>
    </source>
</evidence>
<keyword evidence="1" id="KW-1133">Transmembrane helix</keyword>
<dbReference type="EMBL" id="VUNG01000059">
    <property type="protein sequence ID" value="MST85874.1"/>
    <property type="molecule type" value="Genomic_DNA"/>
</dbReference>
<evidence type="ECO:0000313" key="2">
    <source>
        <dbReference type="EMBL" id="MST85874.1"/>
    </source>
</evidence>
<accession>A0A7K0KJ42</accession>
<sequence>MKNKEYIGKLLRKFMQAETSEQQESELADYFCHSKNIPEEWEAYKQYFKAFDSEEASSSNNGYPTPLLRRHWYYAVACVAATFVCAVALKYALYTSENSKRLAIETPVRIQSTESTKAKDTTVVSKNPMATIGERQEVSEKVCMKRGGYGKSRRADRADYVPVPKPVAATEARHYVATSTETMIEEPSHQIKTADINASVAYIQSKGENLERQVLASKGDGEYHMHINKDLEQNL</sequence>
<comment type="caution">
    <text evidence="2">The sequence shown here is derived from an EMBL/GenBank/DDBJ whole genome shotgun (WGS) entry which is preliminary data.</text>
</comment>
<dbReference type="Proteomes" id="UP000438914">
    <property type="component" value="Unassembled WGS sequence"/>
</dbReference>
<evidence type="ECO:0000256" key="1">
    <source>
        <dbReference type="SAM" id="Phobius"/>
    </source>
</evidence>
<feature type="transmembrane region" description="Helical" evidence="1">
    <location>
        <begin position="72"/>
        <end position="93"/>
    </location>
</feature>
<protein>
    <submittedName>
        <fullName evidence="2">Uncharacterized protein</fullName>
    </submittedName>
</protein>
<dbReference type="RefSeq" id="WP_154535474.1">
    <property type="nucleotide sequence ID" value="NZ_VUNG01000059.1"/>
</dbReference>
<reference evidence="2 3" key="1">
    <citation type="submission" date="2019-08" db="EMBL/GenBank/DDBJ databases">
        <title>In-depth cultivation of the pig gut microbiome towards novel bacterial diversity and tailored functional studies.</title>
        <authorList>
            <person name="Wylensek D."/>
            <person name="Hitch T.C.A."/>
            <person name="Clavel T."/>
        </authorList>
    </citation>
    <scope>NUCLEOTIDE SEQUENCE [LARGE SCALE GENOMIC DNA]</scope>
    <source>
        <strain evidence="2 3">LKV-178-WT-2A</strain>
    </source>
</reference>
<keyword evidence="3" id="KW-1185">Reference proteome</keyword>
<proteinExistence type="predicted"/>
<keyword evidence="1" id="KW-0472">Membrane</keyword>
<organism evidence="2 3">
    <name type="scientific">Hallella mizrahii</name>
    <dbReference type="NCBI Taxonomy" id="2606637"/>
    <lineage>
        <taxon>Bacteria</taxon>
        <taxon>Pseudomonadati</taxon>
        <taxon>Bacteroidota</taxon>
        <taxon>Bacteroidia</taxon>
        <taxon>Bacteroidales</taxon>
        <taxon>Prevotellaceae</taxon>
        <taxon>Hallella</taxon>
    </lineage>
</organism>